<dbReference type="EMBL" id="OGUU01000007">
    <property type="protein sequence ID" value="SPC08502.1"/>
    <property type="molecule type" value="Genomic_DNA"/>
</dbReference>
<dbReference type="AlphaFoldDB" id="A0A7Z7NL69"/>
<name>A0A7Z7NL69_9BURK</name>
<feature type="region of interest" description="Disordered" evidence="1">
    <location>
        <begin position="1"/>
        <end position="21"/>
    </location>
</feature>
<proteinExistence type="predicted"/>
<gene>
    <name evidence="2" type="ORF">CBM2594_A30088</name>
</gene>
<dbReference type="Proteomes" id="UP000257139">
    <property type="component" value="Chromosome CBM2594_a"/>
</dbReference>
<comment type="caution">
    <text evidence="2">The sequence shown here is derived from an EMBL/GenBank/DDBJ whole genome shotgun (WGS) entry which is preliminary data.</text>
</comment>
<organism evidence="2">
    <name type="scientific">Cupriavidus taiwanensis</name>
    <dbReference type="NCBI Taxonomy" id="164546"/>
    <lineage>
        <taxon>Bacteria</taxon>
        <taxon>Pseudomonadati</taxon>
        <taxon>Pseudomonadota</taxon>
        <taxon>Betaproteobacteria</taxon>
        <taxon>Burkholderiales</taxon>
        <taxon>Burkholderiaceae</taxon>
        <taxon>Cupriavidus</taxon>
    </lineage>
</organism>
<evidence type="ECO:0000256" key="1">
    <source>
        <dbReference type="SAM" id="MobiDB-lite"/>
    </source>
</evidence>
<sequence>MSRASWWSISSRTPRNISTGSRRSWNWCARSACRTTSSRPWAGSRTEAARRFARSPAKISISRYTAARSTSRRPGAMSAAGWQSGYATACKAVYDGSIPDPRLHISGRAPCARHPRRIRATFSLFSFFTRLSSACAMNAPDCAGRALTGMPQRFRTPVYPQWISDSESGNVARQAAGLRATPCRQLAAPPCPGFHGVSPRGSVKKRGSR</sequence>
<evidence type="ECO:0000313" key="2">
    <source>
        <dbReference type="EMBL" id="SPC08502.1"/>
    </source>
</evidence>
<accession>A0A7Z7NL69</accession>
<protein>
    <submittedName>
        <fullName evidence="2">Uncharacterized protein</fullName>
    </submittedName>
</protein>
<reference evidence="2" key="1">
    <citation type="submission" date="2018-01" db="EMBL/GenBank/DDBJ databases">
        <authorList>
            <person name="Clerissi C."/>
        </authorList>
    </citation>
    <scope>NUCLEOTIDE SEQUENCE [LARGE SCALE GENOMIC DNA]</scope>
    <source>
        <strain evidence="2">Cupriavidus taiwanensis STM 6021</strain>
    </source>
</reference>